<evidence type="ECO:0000256" key="1">
    <source>
        <dbReference type="SAM" id="SignalP"/>
    </source>
</evidence>
<dbReference type="InterPro" id="IPR003140">
    <property type="entry name" value="PLipase/COase/thioEstase"/>
</dbReference>
<dbReference type="InterPro" id="IPR029058">
    <property type="entry name" value="AB_hydrolase_fold"/>
</dbReference>
<reference evidence="4 5" key="1">
    <citation type="submission" date="2024-03" db="EMBL/GenBank/DDBJ databases">
        <title>The Acrasis kona genome and developmental transcriptomes reveal deep origins of eukaryotic multicellular pathways.</title>
        <authorList>
            <person name="Sheikh S."/>
            <person name="Fu C.-J."/>
            <person name="Brown M.W."/>
            <person name="Baldauf S.L."/>
        </authorList>
    </citation>
    <scope>NUCLEOTIDE SEQUENCE [LARGE SCALE GENOMIC DNA]</scope>
    <source>
        <strain evidence="4 5">ATCC MYA-3509</strain>
    </source>
</reference>
<sequence length="294" mass="33497">MYLIFAAAALASVALNVYVQKNTKRQTLIDISMILFQPQFPVNSYRRPNYIFSTGSQHVKDSFYYLKVKDTEESIACHYISNDQSNKVLIFSHGNAEDIGQNVSWLKVLAREANINIFLYEYEGYSHSTGTPSEAALERDITTAYNHLRDDLKVKSEDIYLFGRSLGGGPTVYLGRTLSEKKEVLGGIILMCTFTSPIQTQIGKGLYSFVPSLLVRDMFDNFNGLKQVDQKVPLLMFHGRNDEIVPYHHGEEMYEMLKGLGRLVKFVPLESGHNDIISRQHETVFEEIKDFVNK</sequence>
<dbReference type="Pfam" id="PF05677">
    <property type="entry name" value="DUF818"/>
    <property type="match status" value="1"/>
</dbReference>
<protein>
    <submittedName>
        <fullName evidence="4">Abhd17c</fullName>
    </submittedName>
    <submittedName>
        <fullName evidence="3">Alpha/beta hydrolase domain-containing protein</fullName>
    </submittedName>
</protein>
<gene>
    <name evidence="3" type="ORF">AKO1_000383</name>
    <name evidence="4" type="ORF">AKO1_004336</name>
</gene>
<evidence type="ECO:0000313" key="4">
    <source>
        <dbReference type="EMBL" id="KAL0485135.1"/>
    </source>
</evidence>
<dbReference type="SUPFAM" id="SSF53474">
    <property type="entry name" value="alpha/beta-Hydrolases"/>
    <property type="match status" value="1"/>
</dbReference>
<dbReference type="InterPro" id="IPR008536">
    <property type="entry name" value="DUF818"/>
</dbReference>
<evidence type="ECO:0000259" key="2">
    <source>
        <dbReference type="Pfam" id="PF02230"/>
    </source>
</evidence>
<dbReference type="Pfam" id="PF02230">
    <property type="entry name" value="Abhydrolase_2"/>
    <property type="match status" value="1"/>
</dbReference>
<dbReference type="AlphaFoldDB" id="A0AAW2Z6P2"/>
<keyword evidence="1" id="KW-0732">Signal</keyword>
<feature type="signal peptide" evidence="1">
    <location>
        <begin position="1"/>
        <end position="16"/>
    </location>
</feature>
<keyword evidence="3" id="KW-0378">Hydrolase</keyword>
<organism evidence="4 5">
    <name type="scientific">Acrasis kona</name>
    <dbReference type="NCBI Taxonomy" id="1008807"/>
    <lineage>
        <taxon>Eukaryota</taxon>
        <taxon>Discoba</taxon>
        <taxon>Heterolobosea</taxon>
        <taxon>Tetramitia</taxon>
        <taxon>Eutetramitia</taxon>
        <taxon>Acrasidae</taxon>
        <taxon>Acrasis</taxon>
    </lineage>
</organism>
<dbReference type="PANTHER" id="PTHR12277:SF81">
    <property type="entry name" value="PROTEIN ABHD13"/>
    <property type="match status" value="1"/>
</dbReference>
<dbReference type="EMBL" id="JAOPGA020000361">
    <property type="protein sequence ID" value="KAL0478306.1"/>
    <property type="molecule type" value="Genomic_DNA"/>
</dbReference>
<dbReference type="EMBL" id="JAOPGA020001109">
    <property type="protein sequence ID" value="KAL0485135.1"/>
    <property type="molecule type" value="Genomic_DNA"/>
</dbReference>
<dbReference type="Proteomes" id="UP001431209">
    <property type="component" value="Unassembled WGS sequence"/>
</dbReference>
<dbReference type="Gene3D" id="3.40.50.1820">
    <property type="entry name" value="alpha/beta hydrolase"/>
    <property type="match status" value="1"/>
</dbReference>
<dbReference type="PANTHER" id="PTHR12277">
    <property type="entry name" value="ALPHA/BETA HYDROLASE DOMAIN-CONTAINING PROTEIN"/>
    <property type="match status" value="1"/>
</dbReference>
<feature type="chain" id="PRO_5044718147" evidence="1">
    <location>
        <begin position="17"/>
        <end position="294"/>
    </location>
</feature>
<accession>A0AAW2Z6P2</accession>
<evidence type="ECO:0000313" key="3">
    <source>
        <dbReference type="EMBL" id="KAL0478306.1"/>
    </source>
</evidence>
<dbReference type="GO" id="GO:0016787">
    <property type="term" value="F:hydrolase activity"/>
    <property type="evidence" value="ECO:0007669"/>
    <property type="project" value="UniProtKB-KW"/>
</dbReference>
<proteinExistence type="predicted"/>
<feature type="domain" description="Phospholipase/carboxylesterase/thioesterase" evidence="2">
    <location>
        <begin position="224"/>
        <end position="291"/>
    </location>
</feature>
<keyword evidence="5" id="KW-1185">Reference proteome</keyword>
<evidence type="ECO:0000313" key="5">
    <source>
        <dbReference type="Proteomes" id="UP001431209"/>
    </source>
</evidence>
<comment type="caution">
    <text evidence="4">The sequence shown here is derived from an EMBL/GenBank/DDBJ whole genome shotgun (WGS) entry which is preliminary data.</text>
</comment>
<name>A0AAW2Z6P2_9EUKA</name>